<organism evidence="1 2">
    <name type="scientific">Eumeta variegata</name>
    <name type="common">Bagworm moth</name>
    <name type="synonym">Eumeta japonica</name>
    <dbReference type="NCBI Taxonomy" id="151549"/>
    <lineage>
        <taxon>Eukaryota</taxon>
        <taxon>Metazoa</taxon>
        <taxon>Ecdysozoa</taxon>
        <taxon>Arthropoda</taxon>
        <taxon>Hexapoda</taxon>
        <taxon>Insecta</taxon>
        <taxon>Pterygota</taxon>
        <taxon>Neoptera</taxon>
        <taxon>Endopterygota</taxon>
        <taxon>Lepidoptera</taxon>
        <taxon>Glossata</taxon>
        <taxon>Ditrysia</taxon>
        <taxon>Tineoidea</taxon>
        <taxon>Psychidae</taxon>
        <taxon>Oiketicinae</taxon>
        <taxon>Eumeta</taxon>
    </lineage>
</organism>
<name>A0A4C1TRJ7_EUMVA</name>
<dbReference type="Proteomes" id="UP000299102">
    <property type="component" value="Unassembled WGS sequence"/>
</dbReference>
<dbReference type="AlphaFoldDB" id="A0A4C1TRJ7"/>
<comment type="caution">
    <text evidence="1">The sequence shown here is derived from an EMBL/GenBank/DDBJ whole genome shotgun (WGS) entry which is preliminary data.</text>
</comment>
<reference evidence="1 2" key="1">
    <citation type="journal article" date="2019" name="Commun. Biol.">
        <title>The bagworm genome reveals a unique fibroin gene that provides high tensile strength.</title>
        <authorList>
            <person name="Kono N."/>
            <person name="Nakamura H."/>
            <person name="Ohtoshi R."/>
            <person name="Tomita M."/>
            <person name="Numata K."/>
            <person name="Arakawa K."/>
        </authorList>
    </citation>
    <scope>NUCLEOTIDE SEQUENCE [LARGE SCALE GENOMIC DNA]</scope>
</reference>
<accession>A0A4C1TRJ7</accession>
<dbReference type="EMBL" id="BGZK01000080">
    <property type="protein sequence ID" value="GBP16621.1"/>
    <property type="molecule type" value="Genomic_DNA"/>
</dbReference>
<evidence type="ECO:0000313" key="2">
    <source>
        <dbReference type="Proteomes" id="UP000299102"/>
    </source>
</evidence>
<proteinExistence type="predicted"/>
<gene>
    <name evidence="1" type="ORF">EVAR_19413_1</name>
</gene>
<evidence type="ECO:0000313" key="1">
    <source>
        <dbReference type="EMBL" id="GBP16621.1"/>
    </source>
</evidence>
<sequence>MAIRDKSPSKATVYRWFNGFKHARSSNFGRQRKKCSFKREVKKTNKRNVYLFLLLFKEKRSRVKSPGAAAPEVALIGASPHRYAGEKIYLFIN</sequence>
<protein>
    <submittedName>
        <fullName evidence="1">Uncharacterized protein</fullName>
    </submittedName>
</protein>
<keyword evidence="2" id="KW-1185">Reference proteome</keyword>